<dbReference type="Gene3D" id="3.10.10.10">
    <property type="entry name" value="HIV Type 1 Reverse Transcriptase, subunit A, domain 1"/>
    <property type="match status" value="1"/>
</dbReference>
<dbReference type="EMBL" id="AC146938">
    <property type="protein sequence ID" value="AAX95995.1"/>
    <property type="molecule type" value="Genomic_DNA"/>
</dbReference>
<dbReference type="GO" id="GO:0008270">
    <property type="term" value="F:zinc ion binding"/>
    <property type="evidence" value="ECO:0007669"/>
    <property type="project" value="UniProtKB-KW"/>
</dbReference>
<name>Q2R5Y6_ORYSJ</name>
<dbReference type="PANTHER" id="PTHR37984:SF5">
    <property type="entry name" value="PROTEIN NYNRIN-LIKE"/>
    <property type="match status" value="1"/>
</dbReference>
<dbReference type="InterPro" id="IPR043502">
    <property type="entry name" value="DNA/RNA_pol_sf"/>
</dbReference>
<dbReference type="Gene3D" id="1.10.340.70">
    <property type="match status" value="1"/>
</dbReference>
<keyword evidence="1" id="KW-0863">Zinc-finger</keyword>
<evidence type="ECO:0000259" key="2">
    <source>
        <dbReference type="PROSITE" id="PS50158"/>
    </source>
</evidence>
<dbReference type="CDD" id="cd01647">
    <property type="entry name" value="RT_LTR"/>
    <property type="match status" value="1"/>
</dbReference>
<dbReference type="InterPro" id="IPR036875">
    <property type="entry name" value="Znf_CCHC_sf"/>
</dbReference>
<evidence type="ECO:0000313" key="3">
    <source>
        <dbReference type="EMBL" id="AAX95995.1"/>
    </source>
</evidence>
<dbReference type="InterPro" id="IPR043128">
    <property type="entry name" value="Rev_trsase/Diguanyl_cyclase"/>
</dbReference>
<accession>Q2R5Y6</accession>
<dbReference type="Gene3D" id="4.10.60.10">
    <property type="entry name" value="Zinc finger, CCHC-type"/>
    <property type="match status" value="1"/>
</dbReference>
<dbReference type="Pfam" id="PF08284">
    <property type="entry name" value="RVP_2"/>
    <property type="match status" value="1"/>
</dbReference>
<dbReference type="SMART" id="SM00343">
    <property type="entry name" value="ZnF_C2HC"/>
    <property type="match status" value="1"/>
</dbReference>
<dbReference type="Pfam" id="PF17921">
    <property type="entry name" value="Integrase_H2C2"/>
    <property type="match status" value="1"/>
</dbReference>
<dbReference type="SUPFAM" id="SSF56672">
    <property type="entry name" value="DNA/RNA polymerases"/>
    <property type="match status" value="1"/>
</dbReference>
<protein>
    <submittedName>
        <fullName evidence="3">Retrotransposon protein, putative, Ty3-gypsy sub-class</fullName>
    </submittedName>
</protein>
<evidence type="ECO:0000313" key="4">
    <source>
        <dbReference type="Proteomes" id="UP000000763"/>
    </source>
</evidence>
<dbReference type="InterPro" id="IPR000477">
    <property type="entry name" value="RT_dom"/>
</dbReference>
<dbReference type="SUPFAM" id="SSF57756">
    <property type="entry name" value="Retrovirus zinc finger-like domains"/>
    <property type="match status" value="1"/>
</dbReference>
<reference evidence="4" key="1">
    <citation type="journal article" date="2005" name="Nature">
        <title>The map-based sequence of the rice genome.</title>
        <authorList>
            <consortium name="International rice genome sequencing project (IRGSP)"/>
            <person name="Matsumoto T."/>
            <person name="Wu J."/>
            <person name="Kanamori H."/>
            <person name="Katayose Y."/>
            <person name="Fujisawa M."/>
            <person name="Namiki N."/>
            <person name="Mizuno H."/>
            <person name="Yamamoto K."/>
            <person name="Antonio B.A."/>
            <person name="Baba T."/>
            <person name="Sakata K."/>
            <person name="Nagamura Y."/>
            <person name="Aoki H."/>
            <person name="Arikawa K."/>
            <person name="Arita K."/>
            <person name="Bito T."/>
            <person name="Chiden Y."/>
            <person name="Fujitsuka N."/>
            <person name="Fukunaka R."/>
            <person name="Hamada M."/>
            <person name="Harada C."/>
            <person name="Hayashi A."/>
            <person name="Hijishita S."/>
            <person name="Honda M."/>
            <person name="Hosokawa S."/>
            <person name="Ichikawa Y."/>
            <person name="Idonuma A."/>
            <person name="Iijima M."/>
            <person name="Ikeda M."/>
            <person name="Ikeno M."/>
            <person name="Ito K."/>
            <person name="Ito S."/>
            <person name="Ito T."/>
            <person name="Ito Y."/>
            <person name="Ito Y."/>
            <person name="Iwabuchi A."/>
            <person name="Kamiya K."/>
            <person name="Karasawa W."/>
            <person name="Kurita K."/>
            <person name="Katagiri S."/>
            <person name="Kikuta A."/>
            <person name="Kobayashi H."/>
            <person name="Kobayashi N."/>
            <person name="Machita K."/>
            <person name="Maehara T."/>
            <person name="Masukawa M."/>
            <person name="Mizubayashi T."/>
            <person name="Mukai Y."/>
            <person name="Nagasaki H."/>
            <person name="Nagata Y."/>
            <person name="Naito S."/>
            <person name="Nakashima M."/>
            <person name="Nakama Y."/>
            <person name="Nakamichi Y."/>
            <person name="Nakamura M."/>
            <person name="Meguro A."/>
            <person name="Negishi M."/>
            <person name="Ohta I."/>
            <person name="Ohta T."/>
            <person name="Okamoto M."/>
            <person name="Ono N."/>
            <person name="Saji S."/>
            <person name="Sakaguchi M."/>
            <person name="Sakai K."/>
            <person name="Shibata M."/>
            <person name="Shimokawa T."/>
            <person name="Song J."/>
            <person name="Takazaki Y."/>
            <person name="Terasawa K."/>
            <person name="Tsugane M."/>
            <person name="Tsuji K."/>
            <person name="Ueda S."/>
            <person name="Waki K."/>
            <person name="Yamagata H."/>
            <person name="Yamamoto M."/>
            <person name="Yamamoto S."/>
            <person name="Yamane H."/>
            <person name="Yoshiki S."/>
            <person name="Yoshihara R."/>
            <person name="Yukawa K."/>
            <person name="Zhong H."/>
            <person name="Yano M."/>
            <person name="Yuan Q."/>
            <person name="Ouyang S."/>
            <person name="Liu J."/>
            <person name="Jones K.M."/>
            <person name="Gansberger K."/>
            <person name="Moffat K."/>
            <person name="Hill J."/>
            <person name="Bera J."/>
            <person name="Fadrosh D."/>
            <person name="Jin S."/>
            <person name="Johri S."/>
            <person name="Kim M."/>
            <person name="Overton L."/>
            <person name="Reardon M."/>
            <person name="Tsitrin T."/>
            <person name="Vuong H."/>
            <person name="Weaver B."/>
            <person name="Ciecko A."/>
            <person name="Tallon L."/>
            <person name="Jackson J."/>
            <person name="Pai G."/>
            <person name="Aken S.V."/>
            <person name="Utterback T."/>
            <person name="Reidmuller S."/>
            <person name="Feldblyum T."/>
            <person name="Hsiao J."/>
            <person name="Zismann V."/>
            <person name="Iobst S."/>
            <person name="de Vazeille A.R."/>
            <person name="Buell C.R."/>
            <person name="Ying K."/>
            <person name="Li Y."/>
            <person name="Lu T."/>
            <person name="Huang Y."/>
            <person name="Zhao Q."/>
            <person name="Feng Q."/>
            <person name="Zhang L."/>
            <person name="Zhu J."/>
            <person name="Weng Q."/>
            <person name="Mu J."/>
            <person name="Lu Y."/>
            <person name="Fan D."/>
            <person name="Liu Y."/>
            <person name="Guan J."/>
            <person name="Zhang Y."/>
            <person name="Yu S."/>
            <person name="Liu X."/>
            <person name="Zhang Y."/>
            <person name="Hong G."/>
            <person name="Han B."/>
            <person name="Choisne N."/>
            <person name="Demange N."/>
            <person name="Orjeda G."/>
            <person name="Samain S."/>
            <person name="Cattolico L."/>
            <person name="Pelletier E."/>
            <person name="Couloux A."/>
            <person name="Segurens B."/>
            <person name="Wincker P."/>
            <person name="D'Hont A."/>
            <person name="Scarpelli C."/>
            <person name="Weissenbach J."/>
            <person name="Salanoubat M."/>
            <person name="Quetier F."/>
            <person name="Yu Y."/>
            <person name="Kim H.R."/>
            <person name="Rambo T."/>
            <person name="Currie J."/>
            <person name="Collura K."/>
            <person name="Luo M."/>
            <person name="Yang T."/>
            <person name="Ammiraju J.S.S."/>
            <person name="Engler F."/>
            <person name="Soderlund C."/>
            <person name="Wing R.A."/>
            <person name="Palmer L.E."/>
            <person name="de la Bastide M."/>
            <person name="Spiegel L."/>
            <person name="Nascimento L."/>
            <person name="Zutavern T."/>
            <person name="O'Shaughnessy A."/>
            <person name="Dike S."/>
            <person name="Dedhia N."/>
            <person name="Preston R."/>
            <person name="Balija V."/>
            <person name="McCombie W.R."/>
            <person name="Chow T."/>
            <person name="Chen H."/>
            <person name="Chung M."/>
            <person name="Chen C."/>
            <person name="Shaw J."/>
            <person name="Wu H."/>
            <person name="Hsiao K."/>
            <person name="Chao Y."/>
            <person name="Chu M."/>
            <person name="Cheng C."/>
            <person name="Hour A."/>
            <person name="Lee P."/>
            <person name="Lin S."/>
            <person name="Lin Y."/>
            <person name="Liou J."/>
            <person name="Liu S."/>
            <person name="Hsing Y."/>
            <person name="Raghuvanshi S."/>
            <person name="Mohanty A."/>
            <person name="Bharti A.K."/>
            <person name="Gaur A."/>
            <person name="Gupta V."/>
            <person name="Kumar D."/>
            <person name="Ravi V."/>
            <person name="Vij S."/>
            <person name="Kapur A."/>
            <person name="Khurana P."/>
            <person name="Khurana P."/>
            <person name="Khurana J.P."/>
            <person name="Tyagi A.K."/>
            <person name="Gaikwad K."/>
            <person name="Singh A."/>
            <person name="Dalal V."/>
            <person name="Srivastava S."/>
            <person name="Dixit A."/>
            <person name="Pal A.K."/>
            <person name="Ghazi I.A."/>
            <person name="Yadav M."/>
            <person name="Pandit A."/>
            <person name="Bhargava A."/>
            <person name="Sureshbabu K."/>
            <person name="Batra K."/>
            <person name="Sharma T.R."/>
            <person name="Mohapatra T."/>
            <person name="Singh N.K."/>
            <person name="Messing J."/>
            <person name="Nelson A.B."/>
            <person name="Fuks G."/>
            <person name="Kavchok S."/>
            <person name="Keizer G."/>
            <person name="Linton E."/>
            <person name="Llaca V."/>
            <person name="Song R."/>
            <person name="Tanyolac B."/>
            <person name="Young S."/>
            <person name="Ho-Il K."/>
            <person name="Hahn J.H."/>
            <person name="Sangsakoo G."/>
            <person name="Vanavichit A."/>
            <person name="de Mattos Luiz.A.T."/>
            <person name="Zimmer P.D."/>
            <person name="Malone G."/>
            <person name="Dellagostin O."/>
            <person name="de Oliveira A.C."/>
            <person name="Bevan M."/>
            <person name="Bancroft I."/>
            <person name="Minx P."/>
            <person name="Cordum H."/>
            <person name="Wilson R."/>
            <person name="Cheng Z."/>
            <person name="Jin W."/>
            <person name="Jiang J."/>
            <person name="Leong S.A."/>
            <person name="Iwama H."/>
            <person name="Gojobori T."/>
            <person name="Itoh T."/>
            <person name="Niimura Y."/>
            <person name="Fujii Y."/>
            <person name="Habara T."/>
            <person name="Sakai H."/>
            <person name="Sato Y."/>
            <person name="Wilson G."/>
            <person name="Kumar K."/>
            <person name="McCouch S."/>
            <person name="Juretic N."/>
            <person name="Hoen D."/>
            <person name="Wright S."/>
            <person name="Bruskiewich R."/>
            <person name="Bureau T."/>
            <person name="Miyao A."/>
            <person name="Hirochika H."/>
            <person name="Nishikawa T."/>
            <person name="Kadowaki K."/>
            <person name="Sugiura M."/>
            <person name="Burr B."/>
            <person name="Sasaki T."/>
        </authorList>
    </citation>
    <scope>NUCLEOTIDE SEQUENCE [LARGE SCALE GENOMIC DNA]</scope>
    <source>
        <strain evidence="4">cv. Nipponbare</strain>
    </source>
</reference>
<dbReference type="Pfam" id="PF00098">
    <property type="entry name" value="zf-CCHC"/>
    <property type="match status" value="1"/>
</dbReference>
<proteinExistence type="predicted"/>
<dbReference type="FunFam" id="3.30.70.270:FF:000020">
    <property type="entry name" value="Transposon Tf2-6 polyprotein-like Protein"/>
    <property type="match status" value="1"/>
</dbReference>
<gene>
    <name evidence="3" type="ordered locus">LOC_Os11g22910</name>
</gene>
<reference evidence="4" key="2">
    <citation type="journal article" date="2008" name="Nucleic Acids Res.">
        <title>The rice annotation project database (RAP-DB): 2008 update.</title>
        <authorList>
            <consortium name="The rice annotation project (RAP)"/>
        </authorList>
    </citation>
    <scope>GENOME REANNOTATION</scope>
    <source>
        <strain evidence="4">cv. Nipponbare</strain>
    </source>
</reference>
<keyword evidence="1" id="KW-0862">Zinc</keyword>
<dbReference type="PANTHER" id="PTHR37984">
    <property type="entry name" value="PROTEIN CBG26694"/>
    <property type="match status" value="1"/>
</dbReference>
<evidence type="ECO:0000256" key="1">
    <source>
        <dbReference type="PROSITE-ProRule" id="PRU00047"/>
    </source>
</evidence>
<feature type="domain" description="CCHC-type" evidence="2">
    <location>
        <begin position="22"/>
        <end position="37"/>
    </location>
</feature>
<dbReference type="Proteomes" id="UP000000763">
    <property type="component" value="Chromosome 11"/>
</dbReference>
<organism evidence="3 4">
    <name type="scientific">Oryza sativa subsp. japonica</name>
    <name type="common">Rice</name>
    <dbReference type="NCBI Taxonomy" id="39947"/>
    <lineage>
        <taxon>Eukaryota</taxon>
        <taxon>Viridiplantae</taxon>
        <taxon>Streptophyta</taxon>
        <taxon>Embryophyta</taxon>
        <taxon>Tracheophyta</taxon>
        <taxon>Spermatophyta</taxon>
        <taxon>Magnoliopsida</taxon>
        <taxon>Liliopsida</taxon>
        <taxon>Poales</taxon>
        <taxon>Poaceae</taxon>
        <taxon>BOP clade</taxon>
        <taxon>Oryzoideae</taxon>
        <taxon>Oryzeae</taxon>
        <taxon>Oryzinae</taxon>
        <taxon>Oryza</taxon>
        <taxon>Oryza sativa</taxon>
    </lineage>
</organism>
<dbReference type="InterPro" id="IPR041588">
    <property type="entry name" value="Integrase_H2C2"/>
</dbReference>
<dbReference type="GO" id="GO:0003676">
    <property type="term" value="F:nucleic acid binding"/>
    <property type="evidence" value="ECO:0007669"/>
    <property type="project" value="InterPro"/>
</dbReference>
<dbReference type="AlphaFoldDB" id="Q2R5Y6"/>
<keyword evidence="1" id="KW-0479">Metal-binding</keyword>
<dbReference type="Gene3D" id="3.30.70.270">
    <property type="match status" value="3"/>
</dbReference>
<dbReference type="PROSITE" id="PS50158">
    <property type="entry name" value="ZF_CCHC"/>
    <property type="match status" value="1"/>
</dbReference>
<dbReference type="InterPro" id="IPR001878">
    <property type="entry name" value="Znf_CCHC"/>
</dbReference>
<dbReference type="Pfam" id="PF00078">
    <property type="entry name" value="RVT_1"/>
    <property type="match status" value="1"/>
</dbReference>
<sequence length="552" mass="63542">MAPAQPAPPAQAKETGAKPGPCYNCGEHGHFADKCPKPCRAGPRFVLARVNHASAEEAQTAPEVVLDLDVIRGMDWLTMFKGVIDCVNRTVTLVNEKGETVVYKSPASPKQGASLNLVEAKSSVTAEEKSSTKLEDIPIVYQYPEVFPEDLTTMPPKREIEFRIDFALGTAPIYKRPYRMAANELAEVKNQVDEQQQKRYIRPSTSPWGAPIIFVEKKDMTKRMFVDYRALNEVTIKNKYPLPRIDDLFDQLKGAKVFSKIDLRSGYHQLRIREEDIPKSGEEHEQHLRLVLEKLQEYQLYAKFSKCDFWLSEVKFLGHVITAQGVAVDPSNVEPVTKWTPPKTVTQIRSFHGLMGYYRRFIENFSRIARPMTQLLKKDEKFKWTAECDKSFEELKRKLVSAQEELLQRLGFEDMSVKLQQELEHLNLGIVEHRYVAALKARPTLVDQVRAPQVNDPEIAELKKNMRFGKARDFHEDEHGTIWLGERFCVPEDKELKDLILTEAHQTQYSIHPGSTKMYQDLKEKFWWASMRREMAEFVAVCDVCQRVKAEH</sequence>
<dbReference type="InterPro" id="IPR050951">
    <property type="entry name" value="Retrovirus_Pol_polyprotein"/>
</dbReference>